<evidence type="ECO:0000256" key="1">
    <source>
        <dbReference type="SAM" id="Phobius"/>
    </source>
</evidence>
<dbReference type="InterPro" id="IPR005804">
    <property type="entry name" value="FA_desaturase_dom"/>
</dbReference>
<feature type="transmembrane region" description="Helical" evidence="1">
    <location>
        <begin position="164"/>
        <end position="185"/>
    </location>
</feature>
<sequence length="263" mass="29908">METPARQLRPAPPGPWGVILSLIVMGAWGGHLVWALTRAELPWVAPLTWLHVALQAWLCTGLFITGHDAMHGTVSGRRWVNEAVGTVACFLFAGLSYRRLVVNHRAHHARPTSEDDPDFSLRSQSFWPWLGTFMARYTTLPQIGVMAAKFNVLLFLGVSQPRILVFWVLPSVLGTLQLFYFGTYLPHRRPETPDMAPHHARTLPRNHLWALLTCFFFGYHWEHHESPGTPWWRLWRLKDARAREAALTQEPASTLPGQEGATR</sequence>
<proteinExistence type="predicted"/>
<dbReference type="KEGG" id="mym:A176_000846"/>
<gene>
    <name evidence="3" type="ORF">A176_000846</name>
</gene>
<keyword evidence="1" id="KW-1133">Transmembrane helix</keyword>
<feature type="domain" description="Fatty acid desaturase" evidence="2">
    <location>
        <begin position="48"/>
        <end position="141"/>
    </location>
</feature>
<keyword evidence="1" id="KW-0472">Membrane</keyword>
<dbReference type="PATRIC" id="fig|1297742.4.peg.861"/>
<evidence type="ECO:0000313" key="3">
    <source>
        <dbReference type="EMBL" id="AKQ63934.1"/>
    </source>
</evidence>
<feature type="transmembrane region" description="Helical" evidence="1">
    <location>
        <begin position="16"/>
        <end position="36"/>
    </location>
</feature>
<dbReference type="STRING" id="1297742.A176_000846"/>
<feature type="domain" description="Fatty acid desaturase" evidence="2">
    <location>
        <begin position="152"/>
        <end position="243"/>
    </location>
</feature>
<evidence type="ECO:0000313" key="4">
    <source>
        <dbReference type="Proteomes" id="UP000009026"/>
    </source>
</evidence>
<accession>A0A0H4WME2</accession>
<dbReference type="OrthoDB" id="9792534at2"/>
<dbReference type="Pfam" id="PF00487">
    <property type="entry name" value="FA_desaturase"/>
    <property type="match status" value="2"/>
</dbReference>
<dbReference type="Proteomes" id="UP000009026">
    <property type="component" value="Chromosome"/>
</dbReference>
<dbReference type="AlphaFoldDB" id="A0A0H4WME2"/>
<feature type="transmembrane region" description="Helical" evidence="1">
    <location>
        <begin position="79"/>
        <end position="97"/>
    </location>
</feature>
<protein>
    <submittedName>
        <fullName evidence="3">Beta-carotene ketolase</fullName>
    </submittedName>
</protein>
<dbReference type="eggNOG" id="COG3239">
    <property type="taxonomic scope" value="Bacteria"/>
</dbReference>
<feature type="transmembrane region" description="Helical" evidence="1">
    <location>
        <begin position="48"/>
        <end position="67"/>
    </location>
</feature>
<organism evidence="3 4">
    <name type="scientific">Pseudomyxococcus hansupus</name>
    <dbReference type="NCBI Taxonomy" id="1297742"/>
    <lineage>
        <taxon>Bacteria</taxon>
        <taxon>Pseudomonadati</taxon>
        <taxon>Myxococcota</taxon>
        <taxon>Myxococcia</taxon>
        <taxon>Myxococcales</taxon>
        <taxon>Cystobacterineae</taxon>
        <taxon>Myxococcaceae</taxon>
        <taxon>Pseudomyxococcus</taxon>
    </lineage>
</organism>
<keyword evidence="1" id="KW-0812">Transmembrane</keyword>
<reference evidence="3 4" key="1">
    <citation type="journal article" date="2016" name="PLoS ONE">
        <title>Complete Genome Sequence and Comparative Genomics of a Novel Myxobacterium Myxococcus hansupus.</title>
        <authorList>
            <person name="Sharma G."/>
            <person name="Narwani T."/>
            <person name="Subramanian S."/>
        </authorList>
    </citation>
    <scope>NUCLEOTIDE SEQUENCE [LARGE SCALE GENOMIC DNA]</scope>
    <source>
        <strain evidence="4">mixupus</strain>
    </source>
</reference>
<dbReference type="EMBL" id="CP012109">
    <property type="protein sequence ID" value="AKQ63934.1"/>
    <property type="molecule type" value="Genomic_DNA"/>
</dbReference>
<dbReference type="RefSeq" id="WP_002635880.1">
    <property type="nucleotide sequence ID" value="NZ_CP012109.1"/>
</dbReference>
<keyword evidence="4" id="KW-1185">Reference proteome</keyword>
<name>A0A0H4WME2_9BACT</name>
<evidence type="ECO:0000259" key="2">
    <source>
        <dbReference type="Pfam" id="PF00487"/>
    </source>
</evidence>
<dbReference type="GO" id="GO:0006629">
    <property type="term" value="P:lipid metabolic process"/>
    <property type="evidence" value="ECO:0007669"/>
    <property type="project" value="InterPro"/>
</dbReference>